<feature type="region of interest" description="Disordered" evidence="1">
    <location>
        <begin position="40"/>
        <end position="59"/>
    </location>
</feature>
<protein>
    <submittedName>
        <fullName evidence="2">Uncharacterized protein</fullName>
    </submittedName>
</protein>
<sequence>MLTEATAALAAMGGTAVVQAATQDGWTVVRARVGRGLARRGTSAQVAASAQETDETAETAVADPGADAARPAARNDFPVAAINANAQDESRQINIAHLEGNPTFQL</sequence>
<dbReference type="Proteomes" id="UP000272400">
    <property type="component" value="Unassembled WGS sequence"/>
</dbReference>
<evidence type="ECO:0000313" key="2">
    <source>
        <dbReference type="EMBL" id="ROO90865.1"/>
    </source>
</evidence>
<feature type="compositionally biased region" description="Polar residues" evidence="1">
    <location>
        <begin position="42"/>
        <end position="51"/>
    </location>
</feature>
<organism evidence="2 3">
    <name type="scientific">Actinocorallia herbida</name>
    <dbReference type="NCBI Taxonomy" id="58109"/>
    <lineage>
        <taxon>Bacteria</taxon>
        <taxon>Bacillati</taxon>
        <taxon>Actinomycetota</taxon>
        <taxon>Actinomycetes</taxon>
        <taxon>Streptosporangiales</taxon>
        <taxon>Thermomonosporaceae</taxon>
        <taxon>Actinocorallia</taxon>
    </lineage>
</organism>
<keyword evidence="3" id="KW-1185">Reference proteome</keyword>
<gene>
    <name evidence="2" type="ORF">EDD29_8606</name>
</gene>
<name>A0A3N1DBG9_9ACTN</name>
<accession>A0A3N1DBG9</accession>
<dbReference type="AlphaFoldDB" id="A0A3N1DBG9"/>
<dbReference type="RefSeq" id="WP_123669760.1">
    <property type="nucleotide sequence ID" value="NZ_RJKE01000001.1"/>
</dbReference>
<comment type="caution">
    <text evidence="2">The sequence shown here is derived from an EMBL/GenBank/DDBJ whole genome shotgun (WGS) entry which is preliminary data.</text>
</comment>
<proteinExistence type="predicted"/>
<reference evidence="2 3" key="1">
    <citation type="submission" date="2018-11" db="EMBL/GenBank/DDBJ databases">
        <title>Sequencing the genomes of 1000 actinobacteria strains.</title>
        <authorList>
            <person name="Klenk H.-P."/>
        </authorList>
    </citation>
    <scope>NUCLEOTIDE SEQUENCE [LARGE SCALE GENOMIC DNA]</scope>
    <source>
        <strain evidence="2 3">DSM 44254</strain>
    </source>
</reference>
<evidence type="ECO:0000313" key="3">
    <source>
        <dbReference type="Proteomes" id="UP000272400"/>
    </source>
</evidence>
<evidence type="ECO:0000256" key="1">
    <source>
        <dbReference type="SAM" id="MobiDB-lite"/>
    </source>
</evidence>
<dbReference type="EMBL" id="RJKE01000001">
    <property type="protein sequence ID" value="ROO90865.1"/>
    <property type="molecule type" value="Genomic_DNA"/>
</dbReference>